<dbReference type="RefSeq" id="WP_213011903.1">
    <property type="nucleotide sequence ID" value="NZ_BOQN01000110.1"/>
</dbReference>
<sequence>MSFDWIKFLWKSGDSGNGDCPSIMEVDGGYVLVGKVLDEQALAQVHTVGRANNSGIGADETAVFLPADVIDRIRNA</sequence>
<accession>A0A919W9Q5</accession>
<evidence type="ECO:0000313" key="2">
    <source>
        <dbReference type="Proteomes" id="UP000677082"/>
    </source>
</evidence>
<dbReference type="EMBL" id="BOQN01000110">
    <property type="protein sequence ID" value="GIM96216.1"/>
    <property type="molecule type" value="Genomic_DNA"/>
</dbReference>
<protein>
    <submittedName>
        <fullName evidence="1">Uncharacterized protein</fullName>
    </submittedName>
</protein>
<gene>
    <name evidence="1" type="ORF">Ato02nite_080090</name>
</gene>
<keyword evidence="2" id="KW-1185">Reference proteome</keyword>
<dbReference type="Proteomes" id="UP000677082">
    <property type="component" value="Unassembled WGS sequence"/>
</dbReference>
<reference evidence="1 2" key="1">
    <citation type="submission" date="2021-03" db="EMBL/GenBank/DDBJ databases">
        <title>Whole genome shotgun sequence of Actinoplanes toevensis NBRC 105298.</title>
        <authorList>
            <person name="Komaki H."/>
            <person name="Tamura T."/>
        </authorList>
    </citation>
    <scope>NUCLEOTIDE SEQUENCE [LARGE SCALE GENOMIC DNA]</scope>
    <source>
        <strain evidence="1 2">NBRC 105298</strain>
    </source>
</reference>
<name>A0A919W9Q5_9ACTN</name>
<proteinExistence type="predicted"/>
<evidence type="ECO:0000313" key="1">
    <source>
        <dbReference type="EMBL" id="GIM96216.1"/>
    </source>
</evidence>
<dbReference type="AlphaFoldDB" id="A0A919W9Q5"/>
<organism evidence="1 2">
    <name type="scientific">Paractinoplanes toevensis</name>
    <dbReference type="NCBI Taxonomy" id="571911"/>
    <lineage>
        <taxon>Bacteria</taxon>
        <taxon>Bacillati</taxon>
        <taxon>Actinomycetota</taxon>
        <taxon>Actinomycetes</taxon>
        <taxon>Micromonosporales</taxon>
        <taxon>Micromonosporaceae</taxon>
        <taxon>Paractinoplanes</taxon>
    </lineage>
</organism>
<comment type="caution">
    <text evidence="1">The sequence shown here is derived from an EMBL/GenBank/DDBJ whole genome shotgun (WGS) entry which is preliminary data.</text>
</comment>